<keyword evidence="3" id="KW-1185">Reference proteome</keyword>
<dbReference type="AlphaFoldDB" id="A0A4Y8CLP5"/>
<sequence length="113" mass="12788">MEMNGVRIMGGNKPWKKLVDKGSGIKKEGSARGRRKSHPAHCKEKASGAIRYQHAHKLLQHKVFRKFLLFPISVTTTIYGISNELVLSNETRDKRQKTYADTIDLSEIESCCS</sequence>
<reference evidence="2 3" key="1">
    <citation type="submission" date="2017-11" db="EMBL/GenBank/DDBJ databases">
        <title>Comparative genomics of Botrytis spp.</title>
        <authorList>
            <person name="Valero-Jimenez C.A."/>
            <person name="Tapia P."/>
            <person name="Veloso J."/>
            <person name="Silva-Moreno E."/>
            <person name="Staats M."/>
            <person name="Valdes J.H."/>
            <person name="Van Kan J.A.L."/>
        </authorList>
    </citation>
    <scope>NUCLEOTIDE SEQUENCE [LARGE SCALE GENOMIC DNA]</scope>
    <source>
        <strain evidence="2 3">MUCL2830</strain>
    </source>
</reference>
<name>A0A4Y8CLP5_9HELO</name>
<evidence type="ECO:0000313" key="3">
    <source>
        <dbReference type="Proteomes" id="UP000297299"/>
    </source>
</evidence>
<comment type="caution">
    <text evidence="2">The sequence shown here is derived from an EMBL/GenBank/DDBJ whole genome shotgun (WGS) entry which is preliminary data.</text>
</comment>
<dbReference type="Proteomes" id="UP000297299">
    <property type="component" value="Unassembled WGS sequence"/>
</dbReference>
<feature type="compositionally biased region" description="Basic and acidic residues" evidence="1">
    <location>
        <begin position="17"/>
        <end position="31"/>
    </location>
</feature>
<protein>
    <submittedName>
        <fullName evidence="2">Uncharacterized protein</fullName>
    </submittedName>
</protein>
<accession>A0A4Y8CLP5</accession>
<evidence type="ECO:0000256" key="1">
    <source>
        <dbReference type="SAM" id="MobiDB-lite"/>
    </source>
</evidence>
<dbReference type="OrthoDB" id="10565384at2759"/>
<dbReference type="EMBL" id="PHWZ01000555">
    <property type="protein sequence ID" value="TEY36355.1"/>
    <property type="molecule type" value="Genomic_DNA"/>
</dbReference>
<proteinExistence type="predicted"/>
<gene>
    <name evidence="2" type="ORF">BOTCAL_0557g00040</name>
</gene>
<evidence type="ECO:0000313" key="2">
    <source>
        <dbReference type="EMBL" id="TEY36355.1"/>
    </source>
</evidence>
<organism evidence="2 3">
    <name type="scientific">Botryotinia calthae</name>
    <dbReference type="NCBI Taxonomy" id="38488"/>
    <lineage>
        <taxon>Eukaryota</taxon>
        <taxon>Fungi</taxon>
        <taxon>Dikarya</taxon>
        <taxon>Ascomycota</taxon>
        <taxon>Pezizomycotina</taxon>
        <taxon>Leotiomycetes</taxon>
        <taxon>Helotiales</taxon>
        <taxon>Sclerotiniaceae</taxon>
        <taxon>Botryotinia</taxon>
    </lineage>
</organism>
<feature type="region of interest" description="Disordered" evidence="1">
    <location>
        <begin position="9"/>
        <end position="45"/>
    </location>
</feature>